<dbReference type="Pfam" id="PF04146">
    <property type="entry name" value="YTH"/>
    <property type="match status" value="1"/>
</dbReference>
<dbReference type="GO" id="GO:0003729">
    <property type="term" value="F:mRNA binding"/>
    <property type="evidence" value="ECO:0007669"/>
    <property type="project" value="UniProtKB-UniRule"/>
</dbReference>
<dbReference type="PANTHER" id="PTHR12357">
    <property type="entry name" value="YTH YT521-B HOMOLOGY DOMAIN-CONTAINING"/>
    <property type="match status" value="1"/>
</dbReference>
<evidence type="ECO:0000313" key="4">
    <source>
        <dbReference type="EMBL" id="CAH2034111.1"/>
    </source>
</evidence>
<dbReference type="PANTHER" id="PTHR12357:SF90">
    <property type="entry name" value="YTH DOMAIN-CONTAINING FAMILY PROTEIN"/>
    <property type="match status" value="1"/>
</dbReference>
<dbReference type="PROSITE" id="PS50882">
    <property type="entry name" value="YTH"/>
    <property type="match status" value="1"/>
</dbReference>
<feature type="region of interest" description="Disordered" evidence="2">
    <location>
        <begin position="1"/>
        <end position="20"/>
    </location>
</feature>
<protein>
    <recommendedName>
        <fullName evidence="1">YTH domain-containing family protein</fullName>
    </recommendedName>
</protein>
<proteinExistence type="inferred from homology"/>
<comment type="function">
    <text evidence="1">Specifically recognizes and binds N6-methyladenosine (m6A)-containing RNAs, and regulates mRNA stability. M6A is a modification present at internal sites of mRNAs and some non-coding RNAs and plays a role in mRNA stability and processing.</text>
</comment>
<dbReference type="GO" id="GO:1990247">
    <property type="term" value="F:N6-methyladenosine-containing RNA reader activity"/>
    <property type="evidence" value="ECO:0007669"/>
    <property type="project" value="UniProtKB-UniRule"/>
</dbReference>
<dbReference type="Gene3D" id="3.10.590.10">
    <property type="entry name" value="ph1033 like domains"/>
    <property type="match status" value="1"/>
</dbReference>
<name>A0AAU9RA41_THLAR</name>
<dbReference type="GO" id="GO:0005737">
    <property type="term" value="C:cytoplasm"/>
    <property type="evidence" value="ECO:0007669"/>
    <property type="project" value="TreeGrafter"/>
</dbReference>
<dbReference type="AlphaFoldDB" id="A0AAU9RA41"/>
<evidence type="ECO:0000256" key="2">
    <source>
        <dbReference type="SAM" id="MobiDB-lite"/>
    </source>
</evidence>
<dbReference type="GO" id="GO:0061157">
    <property type="term" value="P:mRNA destabilization"/>
    <property type="evidence" value="ECO:0007669"/>
    <property type="project" value="TreeGrafter"/>
</dbReference>
<accession>A0AAU9RA41</accession>
<dbReference type="InterPro" id="IPR045168">
    <property type="entry name" value="YTH_prot"/>
</dbReference>
<evidence type="ECO:0000256" key="1">
    <source>
        <dbReference type="RuleBase" id="RU369095"/>
    </source>
</evidence>
<keyword evidence="1" id="KW-0694">RNA-binding</keyword>
<sequence>MGYDNAADTPRSYHSQHTDIPSFEELSAGMRYDMFYHNNGVPSDFQRPSHSTGNQSLPQHYGDLYADDSRHFVPFDSSSQQFPFHVSPESYMFQANSRHFDRHLNERNISEADYMMRSRGNFGLRNNTFGESKGPNLNPFSGENMFLPMAYTRRSMKHPGSADLSANDFDMGPPHRVLHDAFESAASLSYREQAYNQCKRGSFSASSSIPTWELDYNLPPLDETRSGSCSDFCHCLSMLDMLTERNRGPRASMLNGKSKMITYDHVDRLCQQDLLPQFRDAKFFVIKSYSEDNVHKSVKYCVWASTKNGNKKLDAAYREAKKKEVACPVFLLFSVNASAQFCGVAEMVGPVDFNTSVEYWQQDRWSGHFPVKWLIVKDVPNSLFRHIIIENNDNKPVTNSRDTQEVGLEQGIEMLNIFNSCEMRSSILDDFSFCEERQRAIQARKARQRAVLENFCVSQTSVPTHHPTSSLPDDLVKEMSRSFAEALALQHKPI</sequence>
<comment type="similarity">
    <text evidence="1">Belongs to the YTHDF family.</text>
</comment>
<reference evidence="4 5" key="1">
    <citation type="submission" date="2022-03" db="EMBL/GenBank/DDBJ databases">
        <authorList>
            <person name="Nunn A."/>
            <person name="Chopra R."/>
            <person name="Nunn A."/>
            <person name="Contreras Garrido A."/>
        </authorList>
    </citation>
    <scope>NUCLEOTIDE SEQUENCE [LARGE SCALE GENOMIC DNA]</scope>
</reference>
<evidence type="ECO:0000313" key="5">
    <source>
        <dbReference type="Proteomes" id="UP000836841"/>
    </source>
</evidence>
<dbReference type="Proteomes" id="UP000836841">
    <property type="component" value="Chromosome 1"/>
</dbReference>
<dbReference type="InterPro" id="IPR007275">
    <property type="entry name" value="YTH_domain"/>
</dbReference>
<dbReference type="EMBL" id="OU466857">
    <property type="protein sequence ID" value="CAH2034111.1"/>
    <property type="molecule type" value="Genomic_DNA"/>
</dbReference>
<organism evidence="4 5">
    <name type="scientific">Thlaspi arvense</name>
    <name type="common">Field penny-cress</name>
    <dbReference type="NCBI Taxonomy" id="13288"/>
    <lineage>
        <taxon>Eukaryota</taxon>
        <taxon>Viridiplantae</taxon>
        <taxon>Streptophyta</taxon>
        <taxon>Embryophyta</taxon>
        <taxon>Tracheophyta</taxon>
        <taxon>Spermatophyta</taxon>
        <taxon>Magnoliopsida</taxon>
        <taxon>eudicotyledons</taxon>
        <taxon>Gunneridae</taxon>
        <taxon>Pentapetalae</taxon>
        <taxon>rosids</taxon>
        <taxon>malvids</taxon>
        <taxon>Brassicales</taxon>
        <taxon>Brassicaceae</taxon>
        <taxon>Thlaspideae</taxon>
        <taxon>Thlaspi</taxon>
    </lineage>
</organism>
<dbReference type="CDD" id="cd21134">
    <property type="entry name" value="YTH"/>
    <property type="match status" value="1"/>
</dbReference>
<keyword evidence="5" id="KW-1185">Reference proteome</keyword>
<gene>
    <name evidence="4" type="ORF">TAV2_LOCUS1500</name>
</gene>
<feature type="domain" description="YTH" evidence="3">
    <location>
        <begin position="281"/>
        <end position="418"/>
    </location>
</feature>
<evidence type="ECO:0000259" key="3">
    <source>
        <dbReference type="PROSITE" id="PS50882"/>
    </source>
</evidence>